<name>A0A6S6U0J0_9BACT</name>
<sequence>MHKKSLLFSLSGIMILTSGCYERGKINPNINTNKSKKAPKKEEIAYDFPLLKITANPTASEDNKNLASIRPTAIKEDMPVPSRQLETLPTVKPLSGITQPVPKPKLVQNDRSNTTLNTSNIVPKKQVIKKKKTSTKEKPFYLKNTLSGFTLKNIPIINTVVPKKSKINHPRIKQSIKAKAMRSSQNSPTHSRVVQRTDVPTTQMAKSDNQTYVNTSANQASQEFTGGQASDRLDMGLMQIDLHGDFTSLTLGSYEWGGYNVAPINKSPLTGLYRFKYEPYNNRIVGTIEGYKSFSSLINSQSELFNKSNLIDVIYIDRYIGKDKIKFIVELSKKVKLSITDLQDPGRIIINLYPD</sequence>
<accession>A0A6S6U0J0</accession>
<dbReference type="EMBL" id="CACVAS010000147">
    <property type="protein sequence ID" value="CAA6826422.1"/>
    <property type="molecule type" value="Genomic_DNA"/>
</dbReference>
<gene>
    <name evidence="2" type="ORF">HELGO_WM1579</name>
</gene>
<organism evidence="2">
    <name type="scientific">uncultured Sulfurovum sp</name>
    <dbReference type="NCBI Taxonomy" id="269237"/>
    <lineage>
        <taxon>Bacteria</taxon>
        <taxon>Pseudomonadati</taxon>
        <taxon>Campylobacterota</taxon>
        <taxon>Epsilonproteobacteria</taxon>
        <taxon>Campylobacterales</taxon>
        <taxon>Sulfurovaceae</taxon>
        <taxon>Sulfurovum</taxon>
        <taxon>environmental samples</taxon>
    </lineage>
</organism>
<reference evidence="2" key="1">
    <citation type="submission" date="2020-01" db="EMBL/GenBank/DDBJ databases">
        <authorList>
            <person name="Meier V. D."/>
            <person name="Meier V D."/>
        </authorList>
    </citation>
    <scope>NUCLEOTIDE SEQUENCE</scope>
    <source>
        <strain evidence="2">HLG_WM_MAG_01</strain>
    </source>
</reference>
<proteinExistence type="predicted"/>
<evidence type="ECO:0008006" key="3">
    <source>
        <dbReference type="Google" id="ProtNLM"/>
    </source>
</evidence>
<dbReference type="PROSITE" id="PS51257">
    <property type="entry name" value="PROKAR_LIPOPROTEIN"/>
    <property type="match status" value="1"/>
</dbReference>
<feature type="region of interest" description="Disordered" evidence="1">
    <location>
        <begin position="93"/>
        <end position="117"/>
    </location>
</feature>
<dbReference type="AlphaFoldDB" id="A0A6S6U0J0"/>
<evidence type="ECO:0000313" key="2">
    <source>
        <dbReference type="EMBL" id="CAA6826422.1"/>
    </source>
</evidence>
<evidence type="ECO:0000256" key="1">
    <source>
        <dbReference type="SAM" id="MobiDB-lite"/>
    </source>
</evidence>
<protein>
    <recommendedName>
        <fullName evidence="3">Lipoprotein</fullName>
    </recommendedName>
</protein>